<feature type="region of interest" description="Disordered" evidence="1">
    <location>
        <begin position="1"/>
        <end position="36"/>
    </location>
</feature>
<dbReference type="OrthoDB" id="110024at2759"/>
<dbReference type="Pfam" id="PF00226">
    <property type="entry name" value="DnaJ"/>
    <property type="match status" value="1"/>
</dbReference>
<evidence type="ECO:0000259" key="2">
    <source>
        <dbReference type="PROSITE" id="PS50076"/>
    </source>
</evidence>
<sequence>MARGSKQKKEKEPKDEEFFDDEEVEQEDDGPPSIDPYEVLELEADCTADDVKKSYRKLALKYHPDKASEADKPTATQKFQEVAFAYAVLSDATRRKRYDLSGSTAETVADDDDFDWLSFYRQQYDDLVTEESIKRVASDYKESEEERQDILKAYKSSKGSFGHIYASVMLSDIQEDDDRFRAILNEEIAKGTIQSYPKFEKENTDEARAKAKAKDRKRREDFDKVHGEDYAEKTKAKAKGKAKKSGGGDMSDLAALIQQRQKARAGNFLDNLADKYGPRSNGKKRATPMDDEPPEEAFQAMGARKKSKSSKSKERADEELEADLDEEDVWDSEEEEEQKPKPRKKGKLRQGRAKAKA</sequence>
<proteinExistence type="predicted"/>
<evidence type="ECO:0000313" key="4">
    <source>
        <dbReference type="Proteomes" id="UP000799779"/>
    </source>
</evidence>
<dbReference type="SUPFAM" id="SSF46565">
    <property type="entry name" value="Chaperone J-domain"/>
    <property type="match status" value="1"/>
</dbReference>
<dbReference type="GO" id="GO:0005737">
    <property type="term" value="C:cytoplasm"/>
    <property type="evidence" value="ECO:0007669"/>
    <property type="project" value="TreeGrafter"/>
</dbReference>
<organism evidence="3 4">
    <name type="scientific">Amniculicola lignicola CBS 123094</name>
    <dbReference type="NCBI Taxonomy" id="1392246"/>
    <lineage>
        <taxon>Eukaryota</taxon>
        <taxon>Fungi</taxon>
        <taxon>Dikarya</taxon>
        <taxon>Ascomycota</taxon>
        <taxon>Pezizomycotina</taxon>
        <taxon>Dothideomycetes</taxon>
        <taxon>Pleosporomycetidae</taxon>
        <taxon>Pleosporales</taxon>
        <taxon>Amniculicolaceae</taxon>
        <taxon>Amniculicola</taxon>
    </lineage>
</organism>
<dbReference type="InterPro" id="IPR018253">
    <property type="entry name" value="DnaJ_domain_CS"/>
</dbReference>
<dbReference type="PROSITE" id="PS50076">
    <property type="entry name" value="DNAJ_2"/>
    <property type="match status" value="1"/>
</dbReference>
<dbReference type="GO" id="GO:0031072">
    <property type="term" value="F:heat shock protein binding"/>
    <property type="evidence" value="ECO:0007669"/>
    <property type="project" value="TreeGrafter"/>
</dbReference>
<feature type="compositionally biased region" description="Acidic residues" evidence="1">
    <location>
        <begin position="317"/>
        <end position="337"/>
    </location>
</feature>
<dbReference type="FunFam" id="1.10.287.110:FF:000110">
    <property type="entry name" value="DnaJ domain protein (AFU_orthologue AFUA_2G13210)"/>
    <property type="match status" value="1"/>
</dbReference>
<gene>
    <name evidence="3" type="ORF">P154DRAFT_428295</name>
</gene>
<dbReference type="EMBL" id="ML977571">
    <property type="protein sequence ID" value="KAF2003612.1"/>
    <property type="molecule type" value="Genomic_DNA"/>
</dbReference>
<dbReference type="SMART" id="SM00271">
    <property type="entry name" value="DnaJ"/>
    <property type="match status" value="1"/>
</dbReference>
<dbReference type="PANTHER" id="PTHR44144">
    <property type="entry name" value="DNAJ HOMOLOG SUBFAMILY C MEMBER 9"/>
    <property type="match status" value="1"/>
</dbReference>
<dbReference type="PROSITE" id="PS00636">
    <property type="entry name" value="DNAJ_1"/>
    <property type="match status" value="1"/>
</dbReference>
<dbReference type="AlphaFoldDB" id="A0A6A5WPH7"/>
<dbReference type="Gene3D" id="1.10.287.110">
    <property type="entry name" value="DnaJ domain"/>
    <property type="match status" value="1"/>
</dbReference>
<reference evidence="3" key="1">
    <citation type="journal article" date="2020" name="Stud. Mycol.">
        <title>101 Dothideomycetes genomes: a test case for predicting lifestyles and emergence of pathogens.</title>
        <authorList>
            <person name="Haridas S."/>
            <person name="Albert R."/>
            <person name="Binder M."/>
            <person name="Bloem J."/>
            <person name="Labutti K."/>
            <person name="Salamov A."/>
            <person name="Andreopoulos B."/>
            <person name="Baker S."/>
            <person name="Barry K."/>
            <person name="Bills G."/>
            <person name="Bluhm B."/>
            <person name="Cannon C."/>
            <person name="Castanera R."/>
            <person name="Culley D."/>
            <person name="Daum C."/>
            <person name="Ezra D."/>
            <person name="Gonzalez J."/>
            <person name="Henrissat B."/>
            <person name="Kuo A."/>
            <person name="Liang C."/>
            <person name="Lipzen A."/>
            <person name="Lutzoni F."/>
            <person name="Magnuson J."/>
            <person name="Mondo S."/>
            <person name="Nolan M."/>
            <person name="Ohm R."/>
            <person name="Pangilinan J."/>
            <person name="Park H.-J."/>
            <person name="Ramirez L."/>
            <person name="Alfaro M."/>
            <person name="Sun H."/>
            <person name="Tritt A."/>
            <person name="Yoshinaga Y."/>
            <person name="Zwiers L.-H."/>
            <person name="Turgeon B."/>
            <person name="Goodwin S."/>
            <person name="Spatafora J."/>
            <person name="Crous P."/>
            <person name="Grigoriev I."/>
        </authorList>
    </citation>
    <scope>NUCLEOTIDE SEQUENCE</scope>
    <source>
        <strain evidence="3">CBS 123094</strain>
    </source>
</reference>
<dbReference type="Pfam" id="PF23302">
    <property type="entry name" value="HTH_DNAJC9"/>
    <property type="match status" value="1"/>
</dbReference>
<evidence type="ECO:0000313" key="3">
    <source>
        <dbReference type="EMBL" id="KAF2003612.1"/>
    </source>
</evidence>
<dbReference type="InterPro" id="IPR036869">
    <property type="entry name" value="J_dom_sf"/>
</dbReference>
<dbReference type="GO" id="GO:0005634">
    <property type="term" value="C:nucleus"/>
    <property type="evidence" value="ECO:0007669"/>
    <property type="project" value="TreeGrafter"/>
</dbReference>
<evidence type="ECO:0000256" key="1">
    <source>
        <dbReference type="SAM" id="MobiDB-lite"/>
    </source>
</evidence>
<keyword evidence="4" id="KW-1185">Reference proteome</keyword>
<protein>
    <submittedName>
        <fullName evidence="3">DnaJ-domain-containing protein</fullName>
    </submittedName>
</protein>
<feature type="compositionally biased region" description="Basic and acidic residues" evidence="1">
    <location>
        <begin position="198"/>
        <end position="209"/>
    </location>
</feature>
<dbReference type="Proteomes" id="UP000799779">
    <property type="component" value="Unassembled WGS sequence"/>
</dbReference>
<dbReference type="PRINTS" id="PR00625">
    <property type="entry name" value="JDOMAIN"/>
</dbReference>
<feature type="region of interest" description="Disordered" evidence="1">
    <location>
        <begin position="195"/>
        <end position="357"/>
    </location>
</feature>
<feature type="domain" description="J" evidence="2">
    <location>
        <begin position="35"/>
        <end position="102"/>
    </location>
</feature>
<feature type="compositionally biased region" description="Basic and acidic residues" evidence="1">
    <location>
        <begin position="218"/>
        <end position="235"/>
    </location>
</feature>
<name>A0A6A5WPH7_9PLEO</name>
<dbReference type="PANTHER" id="PTHR44144:SF1">
    <property type="entry name" value="DNAJ HOMOLOG SUBFAMILY C MEMBER 9"/>
    <property type="match status" value="1"/>
</dbReference>
<dbReference type="InterPro" id="IPR001623">
    <property type="entry name" value="DnaJ_domain"/>
</dbReference>
<feature type="compositionally biased region" description="Acidic residues" evidence="1">
    <location>
        <begin position="17"/>
        <end position="30"/>
    </location>
</feature>
<dbReference type="InterPro" id="IPR056453">
    <property type="entry name" value="HTH_DNAJC9"/>
</dbReference>
<feature type="compositionally biased region" description="Basic and acidic residues" evidence="1">
    <location>
        <begin position="7"/>
        <end position="16"/>
    </location>
</feature>
<dbReference type="InterPro" id="IPR052594">
    <property type="entry name" value="J_domain-containing_protein"/>
</dbReference>
<accession>A0A6A5WPH7</accession>
<dbReference type="CDD" id="cd06257">
    <property type="entry name" value="DnaJ"/>
    <property type="match status" value="1"/>
</dbReference>
<feature type="compositionally biased region" description="Basic residues" evidence="1">
    <location>
        <begin position="341"/>
        <end position="357"/>
    </location>
</feature>